<reference evidence="2" key="1">
    <citation type="submission" date="2013-10" db="EMBL/GenBank/DDBJ databases">
        <title>Genomic analysis of the causative agents of coccidiosis in chickens.</title>
        <authorList>
            <person name="Reid A.J."/>
            <person name="Blake D."/>
            <person name="Billington K."/>
            <person name="Browne H."/>
            <person name="Dunn M."/>
            <person name="Hung S."/>
            <person name="Kawahara F."/>
            <person name="Miranda-Saavedra D."/>
            <person name="Mourier T."/>
            <person name="Nagra H."/>
            <person name="Otto T.D."/>
            <person name="Rawlings N."/>
            <person name="Sanchez A."/>
            <person name="Sanders M."/>
            <person name="Subramaniam C."/>
            <person name="Tay Y."/>
            <person name="Dear P."/>
            <person name="Doerig C."/>
            <person name="Gruber A."/>
            <person name="Parkinson J."/>
            <person name="Shirley M."/>
            <person name="Wan K.L."/>
            <person name="Berriman M."/>
            <person name="Tomley F."/>
            <person name="Pain A."/>
        </authorList>
    </citation>
    <scope>NUCLEOTIDE SEQUENCE</scope>
    <source>
        <strain evidence="2">Houghton</strain>
    </source>
</reference>
<dbReference type="GeneID" id="25268837"/>
<proteinExistence type="predicted"/>
<evidence type="ECO:0000256" key="1">
    <source>
        <dbReference type="SAM" id="MobiDB-lite"/>
    </source>
</evidence>
<dbReference type="Proteomes" id="UP000018050">
    <property type="component" value="Unassembled WGS sequence"/>
</dbReference>
<gene>
    <name evidence="2" type="ORF">EAH_00007670</name>
</gene>
<protein>
    <submittedName>
        <fullName evidence="2">Uncharacterized protein</fullName>
    </submittedName>
</protein>
<dbReference type="AlphaFoldDB" id="U6GE56"/>
<feature type="compositionally biased region" description="Low complexity" evidence="1">
    <location>
        <begin position="148"/>
        <end position="169"/>
    </location>
</feature>
<feature type="region of interest" description="Disordered" evidence="1">
    <location>
        <begin position="145"/>
        <end position="172"/>
    </location>
</feature>
<reference evidence="2" key="2">
    <citation type="submission" date="2013-10" db="EMBL/GenBank/DDBJ databases">
        <authorList>
            <person name="Aslett M."/>
        </authorList>
    </citation>
    <scope>NUCLEOTIDE SEQUENCE</scope>
    <source>
        <strain evidence="2">Houghton</strain>
    </source>
</reference>
<evidence type="ECO:0000313" key="2">
    <source>
        <dbReference type="EMBL" id="CDI78511.1"/>
    </source>
</evidence>
<name>U6GE56_EIMAC</name>
<dbReference type="RefSeq" id="XP_013251272.1">
    <property type="nucleotide sequence ID" value="XM_013395818.1"/>
</dbReference>
<dbReference type="EMBL" id="HG670879">
    <property type="protein sequence ID" value="CDI78511.1"/>
    <property type="molecule type" value="Genomic_DNA"/>
</dbReference>
<sequence>MKRQEFLYERKEVEILLLLLQIILMIDIEEGVIAAAANIIEMLQGVRLLSLAETMIITQVTEDIEEEGAEKERETEIGRDREIETGREIETETETETEKEKKTEIEIEIEIEIEEGIHQRMMMALQRKDIQTMTQSPIIEEQIEAECSASSTSSSNRSISSSTSSSGGSKTKNEINKCTSFLSASVVELGCIYAELRGRRGHLSLHAFAAASLVD</sequence>
<dbReference type="VEuPathDB" id="ToxoDB:EAH_00007670"/>
<accession>U6GE56</accession>
<evidence type="ECO:0000313" key="3">
    <source>
        <dbReference type="Proteomes" id="UP000018050"/>
    </source>
</evidence>
<organism evidence="2 3">
    <name type="scientific">Eimeria acervulina</name>
    <name type="common">Coccidian parasite</name>
    <dbReference type="NCBI Taxonomy" id="5801"/>
    <lineage>
        <taxon>Eukaryota</taxon>
        <taxon>Sar</taxon>
        <taxon>Alveolata</taxon>
        <taxon>Apicomplexa</taxon>
        <taxon>Conoidasida</taxon>
        <taxon>Coccidia</taxon>
        <taxon>Eucoccidiorida</taxon>
        <taxon>Eimeriorina</taxon>
        <taxon>Eimeriidae</taxon>
        <taxon>Eimeria</taxon>
    </lineage>
</organism>
<keyword evidence="3" id="KW-1185">Reference proteome</keyword>